<gene>
    <name evidence="2" type="ORF">SAMN02927903_02778</name>
</gene>
<dbReference type="GO" id="GO:0000030">
    <property type="term" value="F:mannosyltransferase activity"/>
    <property type="evidence" value="ECO:0007669"/>
    <property type="project" value="TreeGrafter"/>
</dbReference>
<dbReference type="Pfam" id="PF13181">
    <property type="entry name" value="TPR_8"/>
    <property type="match status" value="2"/>
</dbReference>
<dbReference type="SUPFAM" id="SSF48452">
    <property type="entry name" value="TPR-like"/>
    <property type="match status" value="1"/>
</dbReference>
<accession>A0A1G5JMM0</accession>
<feature type="signal peptide" evidence="1">
    <location>
        <begin position="1"/>
        <end position="20"/>
    </location>
</feature>
<protein>
    <submittedName>
        <fullName evidence="2">Tetratricopeptide repeat-containing protein</fullName>
    </submittedName>
</protein>
<dbReference type="AlphaFoldDB" id="A0A1G5JMM0"/>
<proteinExistence type="predicted"/>
<dbReference type="STRING" id="490189.SAMN02927903_02778"/>
<feature type="chain" id="PRO_5011746345" evidence="1">
    <location>
        <begin position="21"/>
        <end position="426"/>
    </location>
</feature>
<name>A0A1G5JMM0_9FLAO</name>
<keyword evidence="3" id="KW-1185">Reference proteome</keyword>
<sequence length="426" mass="47148">MKSKYAILASALLISASGLAQKDQIKAAEKALKGGNAMEAINQLKQAEGSIGGASESEKAQYYFVKGNAHMDLADKKMELGKNLVESAKAYTQVLAIEKAAGKSKFTSDAQTNLGKAKNNLLTAAQAEIKKDNNKGAADLLYAAYEADTSNLENLYYAASYYMTAADYNKALQYFEELKKSNFTGEATNYYAKNAVSEQEEFYGSDDAAKKNRDNQVRLKLATAPRDEKMASKKGEIAKYIALIYVQQGKNEQAKAALAEAKTLSPDDINILQAEAEVLLKMNDMEGYKAVTKKIVEKEPNNPDLFFNLGVTSQKGDPTAAEGYYKRAIEIKPDYWQAHLNLAILKMANEQKLVDEMNKLGTSDKDMKRYDALKKQRDDMFRSAVPHLEKAYEINPDVEVGETLYNVYGALELTEKRKALKAKLGK</sequence>
<dbReference type="Gene3D" id="1.25.40.10">
    <property type="entry name" value="Tetratricopeptide repeat domain"/>
    <property type="match status" value="2"/>
</dbReference>
<dbReference type="PANTHER" id="PTHR44395:SF1">
    <property type="entry name" value="PROTEIN O-MANNOSYL-TRANSFERASE TMTC3"/>
    <property type="match status" value="1"/>
</dbReference>
<evidence type="ECO:0000313" key="3">
    <source>
        <dbReference type="Proteomes" id="UP000199354"/>
    </source>
</evidence>
<dbReference type="OrthoDB" id="1149028at2"/>
<dbReference type="SMART" id="SM00028">
    <property type="entry name" value="TPR"/>
    <property type="match status" value="2"/>
</dbReference>
<dbReference type="Proteomes" id="UP000199354">
    <property type="component" value="Unassembled WGS sequence"/>
</dbReference>
<dbReference type="RefSeq" id="WP_091145335.1">
    <property type="nucleotide sequence ID" value="NZ_FMVF01000015.1"/>
</dbReference>
<dbReference type="InterPro" id="IPR019734">
    <property type="entry name" value="TPR_rpt"/>
</dbReference>
<dbReference type="PANTHER" id="PTHR44395">
    <property type="match status" value="1"/>
</dbReference>
<evidence type="ECO:0000256" key="1">
    <source>
        <dbReference type="SAM" id="SignalP"/>
    </source>
</evidence>
<evidence type="ECO:0000313" key="2">
    <source>
        <dbReference type="EMBL" id="SCY89662.1"/>
    </source>
</evidence>
<dbReference type="InterPro" id="IPR011990">
    <property type="entry name" value="TPR-like_helical_dom_sf"/>
</dbReference>
<keyword evidence="1" id="KW-0732">Signal</keyword>
<organism evidence="2 3">
    <name type="scientific">Flavobacterium caeni</name>
    <dbReference type="NCBI Taxonomy" id="490189"/>
    <lineage>
        <taxon>Bacteria</taxon>
        <taxon>Pseudomonadati</taxon>
        <taxon>Bacteroidota</taxon>
        <taxon>Flavobacteriia</taxon>
        <taxon>Flavobacteriales</taxon>
        <taxon>Flavobacteriaceae</taxon>
        <taxon>Flavobacterium</taxon>
    </lineage>
</organism>
<dbReference type="EMBL" id="FMVF01000015">
    <property type="protein sequence ID" value="SCY89662.1"/>
    <property type="molecule type" value="Genomic_DNA"/>
</dbReference>
<reference evidence="2 3" key="1">
    <citation type="submission" date="2016-10" db="EMBL/GenBank/DDBJ databases">
        <authorList>
            <person name="de Groot N.N."/>
        </authorList>
    </citation>
    <scope>NUCLEOTIDE SEQUENCE [LARGE SCALE GENOMIC DNA]</scope>
    <source>
        <strain evidence="2 3">CGMCC 1.7031</strain>
    </source>
</reference>
<dbReference type="GO" id="GO:0035269">
    <property type="term" value="P:protein O-linked glycosylation via mannose"/>
    <property type="evidence" value="ECO:0007669"/>
    <property type="project" value="TreeGrafter"/>
</dbReference>